<dbReference type="Proteomes" id="UP001055072">
    <property type="component" value="Unassembled WGS sequence"/>
</dbReference>
<name>A0ACB8U0V2_9APHY</name>
<comment type="caution">
    <text evidence="1">The sequence shown here is derived from an EMBL/GenBank/DDBJ whole genome shotgun (WGS) entry which is preliminary data.</text>
</comment>
<evidence type="ECO:0000313" key="1">
    <source>
        <dbReference type="EMBL" id="KAI0087794.1"/>
    </source>
</evidence>
<protein>
    <submittedName>
        <fullName evidence="1">Uncharacterized protein</fullName>
    </submittedName>
</protein>
<sequence>MILLIASIVASKVRCGTTESLVSDTYIGTTYISFESDYGSITQQFSDGTYCMSHDYHGVQCTWIRLLESNAVTGRCTHTSISPRFQASARAVLFKKFIQSNLQYDMYLTIRTTNHQLTTYILGYGLEFKQASTNSDSNIYHGDSLDSEPVRTRGQA</sequence>
<keyword evidence="2" id="KW-1185">Reference proteome</keyword>
<accession>A0ACB8U0V2</accession>
<dbReference type="EMBL" id="MU274916">
    <property type="protein sequence ID" value="KAI0087794.1"/>
    <property type="molecule type" value="Genomic_DNA"/>
</dbReference>
<evidence type="ECO:0000313" key="2">
    <source>
        <dbReference type="Proteomes" id="UP001055072"/>
    </source>
</evidence>
<proteinExistence type="predicted"/>
<gene>
    <name evidence="1" type="ORF">BDY19DRAFT_224367</name>
</gene>
<organism evidence="1 2">
    <name type="scientific">Irpex rosettiformis</name>
    <dbReference type="NCBI Taxonomy" id="378272"/>
    <lineage>
        <taxon>Eukaryota</taxon>
        <taxon>Fungi</taxon>
        <taxon>Dikarya</taxon>
        <taxon>Basidiomycota</taxon>
        <taxon>Agaricomycotina</taxon>
        <taxon>Agaricomycetes</taxon>
        <taxon>Polyporales</taxon>
        <taxon>Irpicaceae</taxon>
        <taxon>Irpex</taxon>
    </lineage>
</organism>
<reference evidence="1" key="1">
    <citation type="journal article" date="2021" name="Environ. Microbiol.">
        <title>Gene family expansions and transcriptome signatures uncover fungal adaptations to wood decay.</title>
        <authorList>
            <person name="Hage H."/>
            <person name="Miyauchi S."/>
            <person name="Viragh M."/>
            <person name="Drula E."/>
            <person name="Min B."/>
            <person name="Chaduli D."/>
            <person name="Navarro D."/>
            <person name="Favel A."/>
            <person name="Norest M."/>
            <person name="Lesage-Meessen L."/>
            <person name="Balint B."/>
            <person name="Merenyi Z."/>
            <person name="de Eugenio L."/>
            <person name="Morin E."/>
            <person name="Martinez A.T."/>
            <person name="Baldrian P."/>
            <person name="Stursova M."/>
            <person name="Martinez M.J."/>
            <person name="Novotny C."/>
            <person name="Magnuson J.K."/>
            <person name="Spatafora J.W."/>
            <person name="Maurice S."/>
            <person name="Pangilinan J."/>
            <person name="Andreopoulos W."/>
            <person name="LaButti K."/>
            <person name="Hundley H."/>
            <person name="Na H."/>
            <person name="Kuo A."/>
            <person name="Barry K."/>
            <person name="Lipzen A."/>
            <person name="Henrissat B."/>
            <person name="Riley R."/>
            <person name="Ahrendt S."/>
            <person name="Nagy L.G."/>
            <person name="Grigoriev I.V."/>
            <person name="Martin F."/>
            <person name="Rosso M.N."/>
        </authorList>
    </citation>
    <scope>NUCLEOTIDE SEQUENCE</scope>
    <source>
        <strain evidence="1">CBS 384.51</strain>
    </source>
</reference>